<dbReference type="EMBL" id="CAMXCT010000669">
    <property type="protein sequence ID" value="CAI3981930.1"/>
    <property type="molecule type" value="Genomic_DNA"/>
</dbReference>
<feature type="transmembrane region" description="Helical" evidence="1">
    <location>
        <begin position="262"/>
        <end position="281"/>
    </location>
</feature>
<dbReference type="EMBL" id="CAMXCT030000669">
    <property type="protein sequence ID" value="CAL4769242.1"/>
    <property type="molecule type" value="Genomic_DNA"/>
</dbReference>
<feature type="transmembrane region" description="Helical" evidence="1">
    <location>
        <begin position="288"/>
        <end position="306"/>
    </location>
</feature>
<accession>A0A9P1BYP7</accession>
<organism evidence="2">
    <name type="scientific">Cladocopium goreaui</name>
    <dbReference type="NCBI Taxonomy" id="2562237"/>
    <lineage>
        <taxon>Eukaryota</taxon>
        <taxon>Sar</taxon>
        <taxon>Alveolata</taxon>
        <taxon>Dinophyceae</taxon>
        <taxon>Suessiales</taxon>
        <taxon>Symbiodiniaceae</taxon>
        <taxon>Cladocopium</taxon>
    </lineage>
</organism>
<name>A0A9P1BYP7_9DINO</name>
<dbReference type="Pfam" id="PF12077">
    <property type="entry name" value="DUF3556"/>
    <property type="match status" value="1"/>
</dbReference>
<evidence type="ECO:0000313" key="4">
    <source>
        <dbReference type="Proteomes" id="UP001152797"/>
    </source>
</evidence>
<feature type="transmembrane region" description="Helical" evidence="1">
    <location>
        <begin position="44"/>
        <end position="67"/>
    </location>
</feature>
<dbReference type="OrthoDB" id="406538at2759"/>
<gene>
    <name evidence="2" type="ORF">C1SCF055_LOCUS9673</name>
</gene>
<proteinExistence type="predicted"/>
<evidence type="ECO:0000313" key="2">
    <source>
        <dbReference type="EMBL" id="CAI3981930.1"/>
    </source>
</evidence>
<keyword evidence="1" id="KW-0812">Transmembrane</keyword>
<dbReference type="EMBL" id="CAMXCT020000669">
    <property type="protein sequence ID" value="CAL1135305.1"/>
    <property type="molecule type" value="Genomic_DNA"/>
</dbReference>
<reference evidence="2" key="1">
    <citation type="submission" date="2022-10" db="EMBL/GenBank/DDBJ databases">
        <authorList>
            <person name="Chen Y."/>
            <person name="Dougan E. K."/>
            <person name="Chan C."/>
            <person name="Rhodes N."/>
            <person name="Thang M."/>
        </authorList>
    </citation>
    <scope>NUCLEOTIDE SEQUENCE</scope>
</reference>
<reference evidence="3" key="2">
    <citation type="submission" date="2024-04" db="EMBL/GenBank/DDBJ databases">
        <authorList>
            <person name="Chen Y."/>
            <person name="Shah S."/>
            <person name="Dougan E. K."/>
            <person name="Thang M."/>
            <person name="Chan C."/>
        </authorList>
    </citation>
    <scope>NUCLEOTIDE SEQUENCE [LARGE SCALE GENOMIC DNA]</scope>
</reference>
<feature type="transmembrane region" description="Helical" evidence="1">
    <location>
        <begin position="312"/>
        <end position="332"/>
    </location>
</feature>
<dbReference type="Proteomes" id="UP001152797">
    <property type="component" value="Unassembled WGS sequence"/>
</dbReference>
<keyword evidence="1" id="KW-1133">Transmembrane helix</keyword>
<dbReference type="AlphaFoldDB" id="A0A9P1BYP7"/>
<feature type="transmembrane region" description="Helical" evidence="1">
    <location>
        <begin position="417"/>
        <end position="437"/>
    </location>
</feature>
<evidence type="ECO:0000256" key="1">
    <source>
        <dbReference type="SAM" id="Phobius"/>
    </source>
</evidence>
<evidence type="ECO:0000313" key="3">
    <source>
        <dbReference type="EMBL" id="CAL1135305.1"/>
    </source>
</evidence>
<protein>
    <submittedName>
        <fullName evidence="2">Uncharacterized protein</fullName>
    </submittedName>
</protein>
<sequence length="549" mass="62671">MAAVDWNGDYFNLPKEKFQLMSVGHRLNHFAQWIARNGMTRPAILMRFHFGMMFTNYACYTLLMLLIPASGSKEDYGVLLFVKLLVWQHLAEACGCRQGPLMGQAFPNKFRYRFSRGTLKHSIFPSLGGRARNAVDYAVHCIFFLCGLGFLFSPWYNTTLLRLLVICDVYLFCFDMTQFYASSGHAYGSMLISACFPMNGGRMAGMQFGLILQWFFSGVGKIGPWFEYVNGPFMLQSRLLRGNDWLRRLLIRSDETMRPTPFAAVLAHTAAAAEYVAPVLLMIPNTTAMWIGLILLVAMHVYILLMPAPFDVYSWNFCFCLSGIYLFYLGHFGFDFQSLWTMEPLLCAFFALELLVCCYGNVRPDEVGYYLSHRYWAGNWVQSFFYVKKTQRVKEKLDMVGQKRGLGSPLSLDESPYLSVCLGYLSFAYLWLATFNMKCIVRLLEDMLQVSGTRSIDDWAMLKLSGWLCGEFRDELYAEKVLPAIQEECQFEEGEAYLIRLGAFGMFGHTASWRIIDLSKGVVREGTMTAEMMRSIDALPSSAKELLMA</sequence>
<feature type="transmembrane region" description="Helical" evidence="1">
    <location>
        <begin position="137"/>
        <end position="156"/>
    </location>
</feature>
<comment type="caution">
    <text evidence="2">The sequence shown here is derived from an EMBL/GenBank/DDBJ whole genome shotgun (WGS) entry which is preliminary data.</text>
</comment>
<dbReference type="InterPro" id="IPR021941">
    <property type="entry name" value="DUF3556_TM"/>
</dbReference>
<keyword evidence="4" id="KW-1185">Reference proteome</keyword>
<keyword evidence="1" id="KW-0472">Membrane</keyword>